<keyword evidence="3" id="KW-0203">Cytokinin biosynthesis</keyword>
<evidence type="ECO:0000256" key="2">
    <source>
        <dbReference type="ARBA" id="ARBA00022490"/>
    </source>
</evidence>
<dbReference type="GO" id="GO:0005737">
    <property type="term" value="C:cytoplasm"/>
    <property type="evidence" value="ECO:0007669"/>
    <property type="project" value="UniProtKB-SubCell"/>
</dbReference>
<name>A0A834SWY3_9FABA</name>
<dbReference type="Proteomes" id="UP000634136">
    <property type="component" value="Unassembled WGS sequence"/>
</dbReference>
<evidence type="ECO:0000256" key="3">
    <source>
        <dbReference type="ARBA" id="ARBA00022712"/>
    </source>
</evidence>
<evidence type="ECO:0000313" key="8">
    <source>
        <dbReference type="Proteomes" id="UP000634136"/>
    </source>
</evidence>
<comment type="subcellular location">
    <subcellularLocation>
        <location evidence="1">Cytoplasm</location>
    </subcellularLocation>
</comment>
<protein>
    <submittedName>
        <fullName evidence="7">Uncharacterized protein</fullName>
    </submittedName>
</protein>
<keyword evidence="4" id="KW-0932">Cytokinin signaling pathway</keyword>
<keyword evidence="8" id="KW-1185">Reference proteome</keyword>
<sequence length="188" mass="21507">MNALSSSECSNGDESGWTLYLEHSFLKQNDDSNNKREEEKVKEMMIMEEEEDLSMVSDASSGPPHFAEEEAYFNYEDNDYGCFNYPPVSSKSVKLEKNKTTKKKQKVSLLDDTASSPVFDFSKNNITVTNQQGSSTESVVDYSQGFSATYFEERSSFQDHFGFLQSSISQNELQLQNNQWFGGKRQFY</sequence>
<evidence type="ECO:0000256" key="1">
    <source>
        <dbReference type="ARBA" id="ARBA00004496"/>
    </source>
</evidence>
<dbReference type="GO" id="GO:0009736">
    <property type="term" value="P:cytokinin-activated signaling pathway"/>
    <property type="evidence" value="ECO:0007669"/>
    <property type="project" value="UniProtKB-KW"/>
</dbReference>
<reference evidence="7" key="1">
    <citation type="submission" date="2020-09" db="EMBL/GenBank/DDBJ databases">
        <title>Genome-Enabled Discovery of Anthraquinone Biosynthesis in Senna tora.</title>
        <authorList>
            <person name="Kang S.-H."/>
            <person name="Pandey R.P."/>
            <person name="Lee C.-M."/>
            <person name="Sim J.-S."/>
            <person name="Jeong J.-T."/>
            <person name="Choi B.-S."/>
            <person name="Jung M."/>
            <person name="Ginzburg D."/>
            <person name="Zhao K."/>
            <person name="Won S.Y."/>
            <person name="Oh T.-J."/>
            <person name="Yu Y."/>
            <person name="Kim N.-H."/>
            <person name="Lee O.R."/>
            <person name="Lee T.-H."/>
            <person name="Bashyal P."/>
            <person name="Kim T.-S."/>
            <person name="Lee W.-H."/>
            <person name="Kawkins C."/>
            <person name="Kim C.-K."/>
            <person name="Kim J.S."/>
            <person name="Ahn B.O."/>
            <person name="Rhee S.Y."/>
            <person name="Sohng J.K."/>
        </authorList>
    </citation>
    <scope>NUCLEOTIDE SEQUENCE</scope>
    <source>
        <tissue evidence="7">Leaf</tissue>
    </source>
</reference>
<dbReference type="EMBL" id="JAAIUW010000010">
    <property type="protein sequence ID" value="KAF7811093.1"/>
    <property type="molecule type" value="Genomic_DNA"/>
</dbReference>
<accession>A0A834SWY3</accession>
<keyword evidence="5" id="KW-0539">Nucleus</keyword>
<dbReference type="PANTHER" id="PTHR33347:SF1">
    <property type="entry name" value="PROTEIN SOB FIVE-LIKE 5"/>
    <property type="match status" value="1"/>
</dbReference>
<evidence type="ECO:0000256" key="5">
    <source>
        <dbReference type="ARBA" id="ARBA00023242"/>
    </source>
</evidence>
<dbReference type="InterPro" id="IPR044670">
    <property type="entry name" value="SOFL"/>
</dbReference>
<proteinExistence type="inferred from homology"/>
<organism evidence="7 8">
    <name type="scientific">Senna tora</name>
    <dbReference type="NCBI Taxonomy" id="362788"/>
    <lineage>
        <taxon>Eukaryota</taxon>
        <taxon>Viridiplantae</taxon>
        <taxon>Streptophyta</taxon>
        <taxon>Embryophyta</taxon>
        <taxon>Tracheophyta</taxon>
        <taxon>Spermatophyta</taxon>
        <taxon>Magnoliopsida</taxon>
        <taxon>eudicotyledons</taxon>
        <taxon>Gunneridae</taxon>
        <taxon>Pentapetalae</taxon>
        <taxon>rosids</taxon>
        <taxon>fabids</taxon>
        <taxon>Fabales</taxon>
        <taxon>Fabaceae</taxon>
        <taxon>Caesalpinioideae</taxon>
        <taxon>Cassia clade</taxon>
        <taxon>Senna</taxon>
    </lineage>
</organism>
<dbReference type="PANTHER" id="PTHR33347">
    <property type="entry name" value="OSJNBA0091C07.3 PROTEIN"/>
    <property type="match status" value="1"/>
</dbReference>
<dbReference type="OrthoDB" id="759087at2759"/>
<comment type="similarity">
    <text evidence="6">Belongs to the SOFL plant protein family.</text>
</comment>
<evidence type="ECO:0000313" key="7">
    <source>
        <dbReference type="EMBL" id="KAF7811093.1"/>
    </source>
</evidence>
<evidence type="ECO:0000256" key="4">
    <source>
        <dbReference type="ARBA" id="ARBA00022864"/>
    </source>
</evidence>
<dbReference type="AlphaFoldDB" id="A0A834SWY3"/>
<evidence type="ECO:0000256" key="6">
    <source>
        <dbReference type="ARBA" id="ARBA00024199"/>
    </source>
</evidence>
<gene>
    <name evidence="7" type="ORF">G2W53_032069</name>
</gene>
<dbReference type="GO" id="GO:0009691">
    <property type="term" value="P:cytokinin biosynthetic process"/>
    <property type="evidence" value="ECO:0007669"/>
    <property type="project" value="UniProtKB-KW"/>
</dbReference>
<keyword evidence="2" id="KW-0963">Cytoplasm</keyword>
<comment type="caution">
    <text evidence="7">The sequence shown here is derived from an EMBL/GenBank/DDBJ whole genome shotgun (WGS) entry which is preliminary data.</text>
</comment>